<dbReference type="Gene3D" id="3.40.50.300">
    <property type="entry name" value="P-loop containing nucleotide triphosphate hydrolases"/>
    <property type="match status" value="3"/>
</dbReference>
<comment type="caution">
    <text evidence="11">The sequence shown here is derived from an EMBL/GenBank/DDBJ whole genome shotgun (WGS) entry which is preliminary data.</text>
</comment>
<dbReference type="EMBL" id="JBBCAQ010000034">
    <property type="protein sequence ID" value="KAK7580391.1"/>
    <property type="molecule type" value="Genomic_DNA"/>
</dbReference>
<dbReference type="FunFam" id="3.40.50.300:FF:000637">
    <property type="entry name" value="ATP-dependent RNA helicase DHX37/DHR1"/>
    <property type="match status" value="1"/>
</dbReference>
<dbReference type="GO" id="GO:0003724">
    <property type="term" value="F:RNA helicase activity"/>
    <property type="evidence" value="ECO:0007669"/>
    <property type="project" value="UniProtKB-EC"/>
</dbReference>
<reference evidence="11 12" key="1">
    <citation type="submission" date="2024-03" db="EMBL/GenBank/DDBJ databases">
        <title>Adaptation during the transition from Ophiocordyceps entomopathogen to insect associate is accompanied by gene loss and intensified selection.</title>
        <authorList>
            <person name="Ward C.M."/>
            <person name="Onetto C.A."/>
            <person name="Borneman A.R."/>
        </authorList>
    </citation>
    <scope>NUCLEOTIDE SEQUENCE [LARGE SCALE GENOMIC DNA]</scope>
    <source>
        <strain evidence="11">AWRI1</strain>
        <tissue evidence="11">Single Adult Female</tissue>
    </source>
</reference>
<evidence type="ECO:0000313" key="11">
    <source>
        <dbReference type="EMBL" id="KAK7580391.1"/>
    </source>
</evidence>
<dbReference type="Pfam" id="PF00270">
    <property type="entry name" value="DEAD"/>
    <property type="match status" value="1"/>
</dbReference>
<dbReference type="SMART" id="SM00490">
    <property type="entry name" value="HELICc"/>
    <property type="match status" value="1"/>
</dbReference>
<feature type="compositionally biased region" description="Low complexity" evidence="8">
    <location>
        <begin position="206"/>
        <end position="219"/>
    </location>
</feature>
<comment type="catalytic activity">
    <reaction evidence="7">
        <text>ATP + H2O = ADP + phosphate + H(+)</text>
        <dbReference type="Rhea" id="RHEA:13065"/>
        <dbReference type="ChEBI" id="CHEBI:15377"/>
        <dbReference type="ChEBI" id="CHEBI:15378"/>
        <dbReference type="ChEBI" id="CHEBI:30616"/>
        <dbReference type="ChEBI" id="CHEBI:43474"/>
        <dbReference type="ChEBI" id="CHEBI:456216"/>
        <dbReference type="EC" id="3.6.4.13"/>
    </reaction>
</comment>
<evidence type="ECO:0000256" key="1">
    <source>
        <dbReference type="ARBA" id="ARBA00008792"/>
    </source>
</evidence>
<dbReference type="AlphaFoldDB" id="A0AAN9Y0Z3"/>
<dbReference type="GO" id="GO:0016787">
    <property type="term" value="F:hydrolase activity"/>
    <property type="evidence" value="ECO:0007669"/>
    <property type="project" value="UniProtKB-KW"/>
</dbReference>
<keyword evidence="3" id="KW-0547">Nucleotide-binding</keyword>
<keyword evidence="6" id="KW-0067">ATP-binding</keyword>
<dbReference type="InterPro" id="IPR001650">
    <property type="entry name" value="Helicase_C-like"/>
</dbReference>
<name>A0AAN9Y0Z3_9HEMI</name>
<dbReference type="CDD" id="cd17982">
    <property type="entry name" value="DEXHc_DHX37"/>
    <property type="match status" value="1"/>
</dbReference>
<dbReference type="Pfam" id="PF00271">
    <property type="entry name" value="Helicase_C"/>
    <property type="match status" value="1"/>
</dbReference>
<gene>
    <name evidence="11" type="ORF">V9T40_001020</name>
</gene>
<dbReference type="Pfam" id="PF23362">
    <property type="entry name" value="DHX37_C"/>
    <property type="match status" value="1"/>
</dbReference>
<dbReference type="InterPro" id="IPR011545">
    <property type="entry name" value="DEAD/DEAH_box_helicase_dom"/>
</dbReference>
<dbReference type="Pfam" id="PF21010">
    <property type="entry name" value="HA2_C"/>
    <property type="match status" value="1"/>
</dbReference>
<dbReference type="InterPro" id="IPR011709">
    <property type="entry name" value="DEAD-box_helicase_OB_fold"/>
</dbReference>
<evidence type="ECO:0000259" key="10">
    <source>
        <dbReference type="PROSITE" id="PS51194"/>
    </source>
</evidence>
<evidence type="ECO:0000256" key="4">
    <source>
        <dbReference type="ARBA" id="ARBA00022801"/>
    </source>
</evidence>
<evidence type="ECO:0000256" key="5">
    <source>
        <dbReference type="ARBA" id="ARBA00022806"/>
    </source>
</evidence>
<keyword evidence="12" id="KW-1185">Reference proteome</keyword>
<feature type="compositionally biased region" description="Low complexity" evidence="8">
    <location>
        <begin position="233"/>
        <end position="243"/>
    </location>
</feature>
<dbReference type="SUPFAM" id="SSF52540">
    <property type="entry name" value="P-loop containing nucleoside triphosphate hydrolases"/>
    <property type="match status" value="1"/>
</dbReference>
<evidence type="ECO:0000256" key="3">
    <source>
        <dbReference type="ARBA" id="ARBA00022741"/>
    </source>
</evidence>
<dbReference type="Proteomes" id="UP001367676">
    <property type="component" value="Unassembled WGS sequence"/>
</dbReference>
<evidence type="ECO:0000256" key="6">
    <source>
        <dbReference type="ARBA" id="ARBA00022840"/>
    </source>
</evidence>
<dbReference type="InterPro" id="IPR048333">
    <property type="entry name" value="HA2_WH"/>
</dbReference>
<protein>
    <recommendedName>
        <fullName evidence="2">RNA helicase</fullName>
        <ecNumber evidence="2">3.6.4.13</ecNumber>
    </recommendedName>
</protein>
<dbReference type="InterPro" id="IPR027417">
    <property type="entry name" value="P-loop_NTPase"/>
</dbReference>
<dbReference type="InterPro" id="IPR056371">
    <property type="entry name" value="DHX37-like_C"/>
</dbReference>
<dbReference type="EC" id="3.6.4.13" evidence="2"/>
<sequence length="1217" mass="137657">MGKSKRNFNWKARQVVEVSTDDTHQKKIQIELNSNKQSFDDANPLVLPSKKRPTLVKKPAAQNIKLLSKKQRKHLQKIIDKKKKKSERAALLESLSKHQIDTAILSKFTPITEVLTKGRKRLFDHTENSSNDVTCSAKKWKVTGGKRAQKFRIDNKPKFSDPNIVGFSSSDSSCESEDEYQETEETVAEETTPVNVSENPDENQETEVTVVEKTTPVNVSRNPDEIDLESDSDTSVSSSGTRSESAENAKPSNSRSSESKTTFSGASEPASSNSEPLEKSIAGSEVVKVVEKKTFVTVDRLPELQRVRLKLPIIGEEQVIMEALNENDVVVIVGETGSGKTTQVPQFLYEAGYSLNDKMIGVTEPRRVAAISMSRRVGEELNLCSEEVSYLIRFEGNTTPKTKIKFMTDGVLLKEIQKDFLLSKYTAIILDEAHERSAYTDILIGLLSRITPLRRKKNIPLKLIIMSATLRLSDFTENVRLFPTTPPVVKVDARQYSVTIHHNRRTAADYVAEAYKKACKIHTQLPDGGILIFLTGQKEVNTLVKKLRKTFPWKRDKGSKELKTSNLNTEEEIKKESIEEDAEAEDNDQLDEQDDDSDFEMNSRKLKQKLRKIAKNSLPQINIDDYDVRPADDDLELCESDEDELEGALTDETLINGKNFAPLWVLPLYSLLPSREQAKVFQPPPEGCRLCVVSTNVAETSLTIPNVKYVIDSGRTKLRLYDKLTGLSEFIVAWTSKASANQRAGRAGRTSEGHCYRLYSSAIFNDEFKEWDVPEIQRKPIDDLLLQMKAMKIDRVVNFPFPSPPDTTQLKMAEKRLILLGALKSPFTANDEWNSKLTPLGEAMAAFPVAPRFAKMLCLSQQHNLLPYTVAIVAALSVREFLLDSNDQFQKLWRSWAGSGNTLLLGDVMVLLRGLGAAEYANTTNEGIENFCTKSGFRHKAVLEARKLRIQLTNQLNLTIPDANLAVDPRMPPPTDAQARQLRQIMLCGMTDQVACKLSEVELRQAGLPVNKLAYRVPELEDIIFLKSTSVLRRVKPTWIVYQEVYQEREKLFARGITAIEPEWLPLYASTLCNISEPLKDPPPCYDEASGRVMGYVSSTFGRSGWPLPLVKIEYPVSEERYRWFAFFLLQGDIFPKLKAYTPHYLSPPVLFLKSWAKFLQGRTNNMLKKLIDKEVSSREKIKEQWNETPNYLLDSYLDWLPPSMHKQVKSEWPPIS</sequence>
<dbReference type="InterPro" id="IPR014001">
    <property type="entry name" value="Helicase_ATP-bd"/>
</dbReference>
<dbReference type="PROSITE" id="PS51194">
    <property type="entry name" value="HELICASE_CTER"/>
    <property type="match status" value="1"/>
</dbReference>
<dbReference type="PANTHER" id="PTHR18934">
    <property type="entry name" value="ATP-DEPENDENT RNA HELICASE"/>
    <property type="match status" value="1"/>
</dbReference>
<keyword evidence="4" id="KW-0378">Hydrolase</keyword>
<evidence type="ECO:0000259" key="9">
    <source>
        <dbReference type="PROSITE" id="PS51192"/>
    </source>
</evidence>
<feature type="region of interest" description="Disordered" evidence="8">
    <location>
        <begin position="562"/>
        <end position="599"/>
    </location>
</feature>
<dbReference type="GO" id="GO:0005524">
    <property type="term" value="F:ATP binding"/>
    <property type="evidence" value="ECO:0007669"/>
    <property type="project" value="UniProtKB-KW"/>
</dbReference>
<dbReference type="GO" id="GO:0005730">
    <property type="term" value="C:nucleolus"/>
    <property type="evidence" value="ECO:0007669"/>
    <property type="project" value="TreeGrafter"/>
</dbReference>
<keyword evidence="5" id="KW-0347">Helicase</keyword>
<dbReference type="Pfam" id="PF04408">
    <property type="entry name" value="WHD_HA2"/>
    <property type="match status" value="1"/>
</dbReference>
<feature type="compositionally biased region" description="Polar residues" evidence="8">
    <location>
        <begin position="250"/>
        <end position="275"/>
    </location>
</feature>
<feature type="region of interest" description="Disordered" evidence="8">
    <location>
        <begin position="156"/>
        <end position="281"/>
    </location>
</feature>
<dbReference type="GO" id="GO:0003723">
    <property type="term" value="F:RNA binding"/>
    <property type="evidence" value="ECO:0007669"/>
    <property type="project" value="TreeGrafter"/>
</dbReference>
<comment type="similarity">
    <text evidence="1">Belongs to the DEAD box helicase family. DEAH subfamily.</text>
</comment>
<evidence type="ECO:0000256" key="2">
    <source>
        <dbReference type="ARBA" id="ARBA00012552"/>
    </source>
</evidence>
<dbReference type="Pfam" id="PF07717">
    <property type="entry name" value="OB_NTP_bind"/>
    <property type="match status" value="1"/>
</dbReference>
<evidence type="ECO:0000256" key="8">
    <source>
        <dbReference type="SAM" id="MobiDB-lite"/>
    </source>
</evidence>
<feature type="domain" description="Helicase ATP-binding" evidence="9">
    <location>
        <begin position="321"/>
        <end position="488"/>
    </location>
</feature>
<proteinExistence type="inferred from homology"/>
<feature type="domain" description="Helicase C-terminal" evidence="10">
    <location>
        <begin position="605"/>
        <end position="792"/>
    </location>
</feature>
<feature type="compositionally biased region" description="Acidic residues" evidence="8">
    <location>
        <begin position="578"/>
        <end position="599"/>
    </location>
</feature>
<evidence type="ECO:0000256" key="7">
    <source>
        <dbReference type="ARBA" id="ARBA00047984"/>
    </source>
</evidence>
<evidence type="ECO:0000313" key="12">
    <source>
        <dbReference type="Proteomes" id="UP001367676"/>
    </source>
</evidence>
<dbReference type="SMART" id="SM00487">
    <property type="entry name" value="DEXDc"/>
    <property type="match status" value="1"/>
</dbReference>
<dbReference type="SMART" id="SM00847">
    <property type="entry name" value="HA2"/>
    <property type="match status" value="1"/>
</dbReference>
<organism evidence="11 12">
    <name type="scientific">Parthenolecanium corni</name>
    <dbReference type="NCBI Taxonomy" id="536013"/>
    <lineage>
        <taxon>Eukaryota</taxon>
        <taxon>Metazoa</taxon>
        <taxon>Ecdysozoa</taxon>
        <taxon>Arthropoda</taxon>
        <taxon>Hexapoda</taxon>
        <taxon>Insecta</taxon>
        <taxon>Pterygota</taxon>
        <taxon>Neoptera</taxon>
        <taxon>Paraneoptera</taxon>
        <taxon>Hemiptera</taxon>
        <taxon>Sternorrhyncha</taxon>
        <taxon>Coccoidea</taxon>
        <taxon>Coccidae</taxon>
        <taxon>Parthenolecanium</taxon>
    </lineage>
</organism>
<dbReference type="CDD" id="cd18791">
    <property type="entry name" value="SF2_C_RHA"/>
    <property type="match status" value="1"/>
</dbReference>
<accession>A0AAN9Y0Z3</accession>
<dbReference type="InterPro" id="IPR007502">
    <property type="entry name" value="Helicase-assoc_dom"/>
</dbReference>
<dbReference type="GO" id="GO:0000462">
    <property type="term" value="P:maturation of SSU-rRNA from tricistronic rRNA transcript (SSU-rRNA, 5.8S rRNA, LSU-rRNA)"/>
    <property type="evidence" value="ECO:0007669"/>
    <property type="project" value="TreeGrafter"/>
</dbReference>
<dbReference type="Gene3D" id="1.20.120.1080">
    <property type="match status" value="1"/>
</dbReference>
<feature type="compositionally biased region" description="Acidic residues" evidence="8">
    <location>
        <begin position="174"/>
        <end position="188"/>
    </location>
</feature>
<dbReference type="PROSITE" id="PS51192">
    <property type="entry name" value="HELICASE_ATP_BIND_1"/>
    <property type="match status" value="1"/>
</dbReference>
<dbReference type="PANTHER" id="PTHR18934:SF99">
    <property type="entry name" value="ATP-DEPENDENT RNA HELICASE DHX37-RELATED"/>
    <property type="match status" value="1"/>
</dbReference>